<dbReference type="Proteomes" id="UP001321506">
    <property type="component" value="Unassembled WGS sequence"/>
</dbReference>
<comment type="caution">
    <text evidence="2">The sequence shown here is derived from an EMBL/GenBank/DDBJ whole genome shotgun (WGS) entry which is preliminary data.</text>
</comment>
<accession>A0AAW6T9L9</accession>
<dbReference type="EMBL" id="JASATX010000001">
    <property type="protein sequence ID" value="MDI2098055.1"/>
    <property type="molecule type" value="Genomic_DNA"/>
</dbReference>
<protein>
    <submittedName>
        <fullName evidence="2">Uncharacterized protein</fullName>
    </submittedName>
</protein>
<dbReference type="AlphaFoldDB" id="A0AAW6T9L9"/>
<evidence type="ECO:0000256" key="1">
    <source>
        <dbReference type="SAM" id="Phobius"/>
    </source>
</evidence>
<keyword evidence="1" id="KW-1133">Transmembrane helix</keyword>
<keyword evidence="1" id="KW-0472">Membrane</keyword>
<keyword evidence="1" id="KW-0812">Transmembrane</keyword>
<feature type="transmembrane region" description="Helical" evidence="1">
    <location>
        <begin position="37"/>
        <end position="59"/>
    </location>
</feature>
<evidence type="ECO:0000313" key="3">
    <source>
        <dbReference type="Proteomes" id="UP001321506"/>
    </source>
</evidence>
<sequence>MARITKADREARERLRRYQARKQFHAGVQSRLRRDNLIALVGGTLAMAALAALQVLYFATR</sequence>
<dbReference type="RefSeq" id="WP_281487820.1">
    <property type="nucleotide sequence ID" value="NZ_JASATX010000001.1"/>
</dbReference>
<proteinExistence type="predicted"/>
<gene>
    <name evidence="2" type="ORF">QF206_03635</name>
</gene>
<name>A0AAW6T9L9_9MICO</name>
<reference evidence="2 3" key="1">
    <citation type="submission" date="2023-04" db="EMBL/GenBank/DDBJ databases">
        <title>Klugiella caeni sp. nov. isolated from the sludge of biochemical tank.</title>
        <authorList>
            <person name="Geng K."/>
        </authorList>
    </citation>
    <scope>NUCLEOTIDE SEQUENCE [LARGE SCALE GENOMIC DNA]</scope>
    <source>
        <strain evidence="2 3">YN-L-19</strain>
    </source>
</reference>
<organism evidence="2 3">
    <name type="scientific">Ruicaihuangia caeni</name>
    <dbReference type="NCBI Taxonomy" id="3042517"/>
    <lineage>
        <taxon>Bacteria</taxon>
        <taxon>Bacillati</taxon>
        <taxon>Actinomycetota</taxon>
        <taxon>Actinomycetes</taxon>
        <taxon>Micrococcales</taxon>
        <taxon>Microbacteriaceae</taxon>
        <taxon>Ruicaihuangia</taxon>
    </lineage>
</organism>
<keyword evidence="3" id="KW-1185">Reference proteome</keyword>
<evidence type="ECO:0000313" key="2">
    <source>
        <dbReference type="EMBL" id="MDI2098055.1"/>
    </source>
</evidence>